<comment type="caution">
    <text evidence="1">The sequence shown here is derived from an EMBL/GenBank/DDBJ whole genome shotgun (WGS) entry which is preliminary data.</text>
</comment>
<name>A0A9D3X069_9SAUR</name>
<reference evidence="1" key="1">
    <citation type="submission" date="2021-09" db="EMBL/GenBank/DDBJ databases">
        <title>The genome of Mauremys mutica provides insights into the evolution of semi-aquatic lifestyle.</title>
        <authorList>
            <person name="Gong S."/>
            <person name="Gao Y."/>
        </authorList>
    </citation>
    <scope>NUCLEOTIDE SEQUENCE</scope>
    <source>
        <strain evidence="1">MM-2020</strain>
        <tissue evidence="1">Muscle</tissue>
    </source>
</reference>
<dbReference type="EMBL" id="JAHDVG010000484">
    <property type="protein sequence ID" value="KAH1170103.1"/>
    <property type="molecule type" value="Genomic_DNA"/>
</dbReference>
<gene>
    <name evidence="1" type="ORF">KIL84_001088</name>
</gene>
<dbReference type="Proteomes" id="UP000827986">
    <property type="component" value="Unassembled WGS sequence"/>
</dbReference>
<accession>A0A9D3X069</accession>
<organism evidence="1 2">
    <name type="scientific">Mauremys mutica</name>
    <name type="common">yellowpond turtle</name>
    <dbReference type="NCBI Taxonomy" id="74926"/>
    <lineage>
        <taxon>Eukaryota</taxon>
        <taxon>Metazoa</taxon>
        <taxon>Chordata</taxon>
        <taxon>Craniata</taxon>
        <taxon>Vertebrata</taxon>
        <taxon>Euteleostomi</taxon>
        <taxon>Archelosauria</taxon>
        <taxon>Testudinata</taxon>
        <taxon>Testudines</taxon>
        <taxon>Cryptodira</taxon>
        <taxon>Durocryptodira</taxon>
        <taxon>Testudinoidea</taxon>
        <taxon>Geoemydidae</taxon>
        <taxon>Geoemydinae</taxon>
        <taxon>Mauremys</taxon>
    </lineage>
</organism>
<evidence type="ECO:0000313" key="1">
    <source>
        <dbReference type="EMBL" id="KAH1170103.1"/>
    </source>
</evidence>
<proteinExistence type="predicted"/>
<protein>
    <submittedName>
        <fullName evidence="1">Uncharacterized protein</fullName>
    </submittedName>
</protein>
<dbReference type="AlphaFoldDB" id="A0A9D3X069"/>
<evidence type="ECO:0000313" key="2">
    <source>
        <dbReference type="Proteomes" id="UP000827986"/>
    </source>
</evidence>
<keyword evidence="2" id="KW-1185">Reference proteome</keyword>
<sequence length="113" mass="12896">MILIKQVALNQADPTVDSIPKHYQLFHGTSCESLSQSENFYNQFTGKDLRVTIALNLISFRIFPPLWVKYESVSLSPLCVLEYTFARVGDFFFNLLLVVSLKKSNLNVFGKCK</sequence>